<reference evidence="1" key="2">
    <citation type="submission" date="2022-03" db="EMBL/GenBank/DDBJ databases">
        <title>Draft title - Genomic analysis of global carrot germplasm unveils the trajectory of domestication and the origin of high carotenoid orange carrot.</title>
        <authorList>
            <person name="Iorizzo M."/>
            <person name="Ellison S."/>
            <person name="Senalik D."/>
            <person name="Macko-Podgorni A."/>
            <person name="Grzebelus D."/>
            <person name="Bostan H."/>
            <person name="Rolling W."/>
            <person name="Curaba J."/>
            <person name="Simon P."/>
        </authorList>
    </citation>
    <scope>NUCLEOTIDE SEQUENCE</scope>
    <source>
        <tissue evidence="1">Leaf</tissue>
    </source>
</reference>
<dbReference type="EMBL" id="CP093343">
    <property type="protein sequence ID" value="WOG81861.1"/>
    <property type="molecule type" value="Genomic_DNA"/>
</dbReference>
<sequence>MVWYDLVMDLVHKFVIYMKNAEALGDELKSSAKHVYADEGEFSFVKVVRRGRHITDEFVLPESFVDRVGFTIPSCLEYVVKGGEVFVGSYTRERSAISGMANFCKFLGNPHLNCFSLLVFTFDGCSRFEITAFADSMIETEIYHIVPPSFDPLVQSTAFHILPNETDMLPFMSCVLLFEK</sequence>
<gene>
    <name evidence="1" type="ORF">DCAR_0101015</name>
</gene>
<evidence type="ECO:0000313" key="2">
    <source>
        <dbReference type="Proteomes" id="UP000077755"/>
    </source>
</evidence>
<organism evidence="1 2">
    <name type="scientific">Daucus carota subsp. sativus</name>
    <name type="common">Carrot</name>
    <dbReference type="NCBI Taxonomy" id="79200"/>
    <lineage>
        <taxon>Eukaryota</taxon>
        <taxon>Viridiplantae</taxon>
        <taxon>Streptophyta</taxon>
        <taxon>Embryophyta</taxon>
        <taxon>Tracheophyta</taxon>
        <taxon>Spermatophyta</taxon>
        <taxon>Magnoliopsida</taxon>
        <taxon>eudicotyledons</taxon>
        <taxon>Gunneridae</taxon>
        <taxon>Pentapetalae</taxon>
        <taxon>asterids</taxon>
        <taxon>campanulids</taxon>
        <taxon>Apiales</taxon>
        <taxon>Apiaceae</taxon>
        <taxon>Apioideae</taxon>
        <taxon>Scandiceae</taxon>
        <taxon>Daucinae</taxon>
        <taxon>Daucus</taxon>
        <taxon>Daucus sect. Daucus</taxon>
    </lineage>
</organism>
<dbReference type="Proteomes" id="UP000077755">
    <property type="component" value="Chromosome 1"/>
</dbReference>
<dbReference type="Gramene" id="KZM80539">
    <property type="protein sequence ID" value="KZM80539"/>
    <property type="gene ID" value="DCAR_032156"/>
</dbReference>
<dbReference type="AlphaFoldDB" id="A0A175YAG4"/>
<accession>A0A175YAG4</accession>
<name>A0A175YAG4_DAUCS</name>
<proteinExistence type="predicted"/>
<keyword evidence="2" id="KW-1185">Reference proteome</keyword>
<evidence type="ECO:0000313" key="1">
    <source>
        <dbReference type="EMBL" id="WOG81861.1"/>
    </source>
</evidence>
<protein>
    <submittedName>
        <fullName evidence="1">Uncharacterized protein</fullName>
    </submittedName>
</protein>
<reference evidence="1" key="1">
    <citation type="journal article" date="2016" name="Nat. Genet.">
        <title>A high-quality carrot genome assembly provides new insights into carotenoid accumulation and asterid genome evolution.</title>
        <authorList>
            <person name="Iorizzo M."/>
            <person name="Ellison S."/>
            <person name="Senalik D."/>
            <person name="Zeng P."/>
            <person name="Satapoomin P."/>
            <person name="Huang J."/>
            <person name="Bowman M."/>
            <person name="Iovene M."/>
            <person name="Sanseverino W."/>
            <person name="Cavagnaro P."/>
            <person name="Yildiz M."/>
            <person name="Macko-Podgorni A."/>
            <person name="Moranska E."/>
            <person name="Grzebelus E."/>
            <person name="Grzebelus D."/>
            <person name="Ashrafi H."/>
            <person name="Zheng Z."/>
            <person name="Cheng S."/>
            <person name="Spooner D."/>
            <person name="Van Deynze A."/>
            <person name="Simon P."/>
        </authorList>
    </citation>
    <scope>NUCLEOTIDE SEQUENCE</scope>
    <source>
        <tissue evidence="1">Leaf</tissue>
    </source>
</reference>